<comment type="caution">
    <text evidence="3">The sequence shown here is derived from an EMBL/GenBank/DDBJ whole genome shotgun (WGS) entry which is preliminary data.</text>
</comment>
<accession>A0A6A3B2A3</accession>
<feature type="domain" description="CRAL/TRIO N-terminal" evidence="2">
    <location>
        <begin position="191"/>
        <end position="216"/>
    </location>
</feature>
<dbReference type="InterPro" id="IPR036865">
    <property type="entry name" value="CRAL-TRIO_dom_sf"/>
</dbReference>
<dbReference type="Pfam" id="PF03765">
    <property type="entry name" value="CRAL_TRIO_N"/>
    <property type="match status" value="1"/>
</dbReference>
<sequence>MADELQKTAQADDQVSVVNIPTCHKLRKLLWLRQLQRKSHLRFFSRVLSSYKEESTRVADLVYNEKKAVEELKVLVREALDKHEFFGSAIPPQQQEPKEEEAETETVAVETKEQYPKKESINRVESGDTEGKVAPTAGSDSVEDDGAKTVEAIEDTSKADAVSEDQVKDANKVLPQEISIWGIPLLADERNDVILLKFLRTRDFKMKEAFTTLQNTIRWRKQFGIHELVEQDSAASHDPKTFKSKSGVTPGCYRSNRKSEEFVRSAVIAYDACVRLCLHAWARDCMEALMFLENECALLRYTFGLQQVLLQSDEELMEKRSSELTNEAAAPEPKKMVGKMKVQVRKVKTTLDPPTGCSMSSLSAPEIKLETIWNQLSNFKPVPLRCAPSSRCYRLKIDVPTLSFGSFSSAMIAFNGLCRFT</sequence>
<dbReference type="SUPFAM" id="SSF46938">
    <property type="entry name" value="CRAL/TRIO N-terminal domain"/>
    <property type="match status" value="1"/>
</dbReference>
<keyword evidence="4" id="KW-1185">Reference proteome</keyword>
<dbReference type="EMBL" id="VEPZ02000927">
    <property type="protein sequence ID" value="KAE8710856.1"/>
    <property type="molecule type" value="Genomic_DNA"/>
</dbReference>
<proteinExistence type="predicted"/>
<dbReference type="SMART" id="SM01100">
    <property type="entry name" value="CRAL_TRIO_N"/>
    <property type="match status" value="1"/>
</dbReference>
<dbReference type="AlphaFoldDB" id="A0A6A3B2A3"/>
<dbReference type="PANTHER" id="PTHR31110">
    <property type="entry name" value="PESTICIDAL CRYSTAL CRY8BA PROTEIN"/>
    <property type="match status" value="1"/>
</dbReference>
<organism evidence="3 4">
    <name type="scientific">Hibiscus syriacus</name>
    <name type="common">Rose of Sharon</name>
    <dbReference type="NCBI Taxonomy" id="106335"/>
    <lineage>
        <taxon>Eukaryota</taxon>
        <taxon>Viridiplantae</taxon>
        <taxon>Streptophyta</taxon>
        <taxon>Embryophyta</taxon>
        <taxon>Tracheophyta</taxon>
        <taxon>Spermatophyta</taxon>
        <taxon>Magnoliopsida</taxon>
        <taxon>eudicotyledons</taxon>
        <taxon>Gunneridae</taxon>
        <taxon>Pentapetalae</taxon>
        <taxon>rosids</taxon>
        <taxon>malvids</taxon>
        <taxon>Malvales</taxon>
        <taxon>Malvaceae</taxon>
        <taxon>Malvoideae</taxon>
        <taxon>Hibiscus</taxon>
    </lineage>
</organism>
<name>A0A6A3B2A3_HIBSY</name>
<evidence type="ECO:0000313" key="3">
    <source>
        <dbReference type="EMBL" id="KAE8710856.1"/>
    </source>
</evidence>
<protein>
    <recommendedName>
        <fullName evidence="2">CRAL/TRIO N-terminal domain-containing protein</fullName>
    </recommendedName>
</protein>
<gene>
    <name evidence="3" type="ORF">F3Y22_tig00110319pilonHSYRG00486</name>
</gene>
<dbReference type="Gene3D" id="3.40.525.10">
    <property type="entry name" value="CRAL-TRIO lipid binding domain"/>
    <property type="match status" value="1"/>
</dbReference>
<dbReference type="PANTHER" id="PTHR31110:SF2">
    <property type="entry name" value="PESTICIDAL CRYSTAL CRY8BA PROTEIN"/>
    <property type="match status" value="1"/>
</dbReference>
<evidence type="ECO:0000313" key="4">
    <source>
        <dbReference type="Proteomes" id="UP000436088"/>
    </source>
</evidence>
<dbReference type="Proteomes" id="UP000436088">
    <property type="component" value="Unassembled WGS sequence"/>
</dbReference>
<evidence type="ECO:0000259" key="2">
    <source>
        <dbReference type="SMART" id="SM01100"/>
    </source>
</evidence>
<feature type="region of interest" description="Disordered" evidence="1">
    <location>
        <begin position="90"/>
        <end position="145"/>
    </location>
</feature>
<feature type="compositionally biased region" description="Basic and acidic residues" evidence="1">
    <location>
        <begin position="110"/>
        <end position="131"/>
    </location>
</feature>
<evidence type="ECO:0000256" key="1">
    <source>
        <dbReference type="SAM" id="MobiDB-lite"/>
    </source>
</evidence>
<reference evidence="3" key="1">
    <citation type="submission" date="2019-09" db="EMBL/GenBank/DDBJ databases">
        <title>Draft genome information of white flower Hibiscus syriacus.</title>
        <authorList>
            <person name="Kim Y.-M."/>
        </authorList>
    </citation>
    <scope>NUCLEOTIDE SEQUENCE [LARGE SCALE GENOMIC DNA]</scope>
    <source>
        <strain evidence="3">YM2019G1</strain>
    </source>
</reference>
<dbReference type="InterPro" id="IPR036273">
    <property type="entry name" value="CRAL/TRIO_N_dom_sf"/>
</dbReference>
<dbReference type="InterPro" id="IPR011074">
    <property type="entry name" value="CRAL/TRIO_N_dom"/>
</dbReference>